<dbReference type="Gene3D" id="1.10.510.10">
    <property type="entry name" value="Transferase(Phosphotransferase) domain 1"/>
    <property type="match status" value="1"/>
</dbReference>
<dbReference type="InterPro" id="IPR000719">
    <property type="entry name" value="Prot_kinase_dom"/>
</dbReference>
<feature type="binding site" evidence="2">
    <location>
        <position position="39"/>
    </location>
    <ligand>
        <name>ATP</name>
        <dbReference type="ChEBI" id="CHEBI:30616"/>
    </ligand>
</feature>
<name>A0A9P6Q6X5_9FUNG</name>
<sequence length="888" mass="98684">MEDSASLTHSPLILGARLGSGASSYVHQAQYGDQPCVAKAFFVSRSELVRQTVNKEISILQRLRFRHVIQFYRTHEQDNRIYILMELAEKGSLEHAITKGSIDHNDWTTKTRLAHEIARGLAYIHHEGVLHRDLNSNNVLLTKHMEVKLANFGLAQARSIASAVSVASGKESTRAAGSVRWVAPELLCVDKPACSAKSDVYALGVVMWEMAADCTVPFKDQHDDASVALDVQRGRREQLPEDTPTEYRDWVERCWAQDPSDRPNASSVILVHDQTTKRRSNTNGSLLGRSRSAVKLLNAPESHSIGNERVGLYATPEYHDDHLVGCLPQTDDDVVTYFCKAAKAEDTDAQLFLGWIYGHGRGVDKSERDSFWWYHKAAEGGNVVAQLQLARMYEGRQGIGAINATKAAMWYRKAANGGNAEAQHALGRMYTDGCGVKENTFHASIWYLMAAKQGHHEAQTILGQWFALGRGVVQSDEEAIRWLTMAAEQGNPTAQRRLGHMYLDSQGLRRCAIDETKQPNKTSGTLCKQHATINQNLEKAFMWFTVAAEQGCANAQYDLGSMYLQGHGVEQSDVEAAKWFNKAAEQGDINAQSSLGLMYEYGRGVEQSDIEAANWYTKAADQGDIRVMYEQGRGVEQSDVEAVKWFIKVATQGHTSAQNSLGSMYAGGRGVEQSDVEAVDWFIKAADQEDASAQNNLGLMYARGRGVMQSDDEAIKWYTKAAEQGHANAQNSLGWRYDLGHGVEQSDVEAAKWYSRSAAQHNECARFNLASMYELGLVIDPSDKGPLPLYQEATTRGEPNAHFHVQWLTSSDYLNGRTRTDAKDIFRLYSRGAKQRHAAAQLGLGRMYERGLGVKQDKRTAIVWYGKATAQGHTDAAQRMEFLKNTAL</sequence>
<gene>
    <name evidence="4" type="ORF">DFQ27_003423</name>
</gene>
<evidence type="ECO:0000256" key="2">
    <source>
        <dbReference type="PROSITE-ProRule" id="PRU10141"/>
    </source>
</evidence>
<keyword evidence="2" id="KW-0547">Nucleotide-binding</keyword>
<dbReference type="PRINTS" id="PR00109">
    <property type="entry name" value="TYRKINASE"/>
</dbReference>
<evidence type="ECO:0000256" key="1">
    <source>
        <dbReference type="ARBA" id="ARBA00038101"/>
    </source>
</evidence>
<keyword evidence="2" id="KW-0067">ATP-binding</keyword>
<evidence type="ECO:0000313" key="4">
    <source>
        <dbReference type="EMBL" id="KAG0260675.1"/>
    </source>
</evidence>
<dbReference type="Gene3D" id="1.25.40.10">
    <property type="entry name" value="Tetratricopeptide repeat domain"/>
    <property type="match status" value="3"/>
</dbReference>
<comment type="caution">
    <text evidence="4">The sequence shown here is derived from an EMBL/GenBank/DDBJ whole genome shotgun (WGS) entry which is preliminary data.</text>
</comment>
<dbReference type="InterPro" id="IPR011009">
    <property type="entry name" value="Kinase-like_dom_sf"/>
</dbReference>
<dbReference type="SUPFAM" id="SSF81901">
    <property type="entry name" value="HCP-like"/>
    <property type="match status" value="4"/>
</dbReference>
<dbReference type="PROSITE" id="PS50011">
    <property type="entry name" value="PROTEIN_KINASE_DOM"/>
    <property type="match status" value="1"/>
</dbReference>
<reference evidence="4" key="1">
    <citation type="journal article" date="2020" name="Fungal Divers.">
        <title>Resolving the Mortierellaceae phylogeny through synthesis of multi-gene phylogenetics and phylogenomics.</title>
        <authorList>
            <person name="Vandepol N."/>
            <person name="Liber J."/>
            <person name="Desiro A."/>
            <person name="Na H."/>
            <person name="Kennedy M."/>
            <person name="Barry K."/>
            <person name="Grigoriev I.V."/>
            <person name="Miller A.N."/>
            <person name="O'Donnell K."/>
            <person name="Stajich J.E."/>
            <person name="Bonito G."/>
        </authorList>
    </citation>
    <scope>NUCLEOTIDE SEQUENCE</scope>
    <source>
        <strain evidence="4">BC1065</strain>
    </source>
</reference>
<evidence type="ECO:0000313" key="5">
    <source>
        <dbReference type="Proteomes" id="UP000807716"/>
    </source>
</evidence>
<dbReference type="Proteomes" id="UP000807716">
    <property type="component" value="Unassembled WGS sequence"/>
</dbReference>
<comment type="similarity">
    <text evidence="1">Belongs to the sel-1 family.</text>
</comment>
<dbReference type="InterPro" id="IPR050767">
    <property type="entry name" value="Sel1_AlgK"/>
</dbReference>
<evidence type="ECO:0000259" key="3">
    <source>
        <dbReference type="PROSITE" id="PS50011"/>
    </source>
</evidence>
<dbReference type="EMBL" id="JAAAJB010000241">
    <property type="protein sequence ID" value="KAG0260675.1"/>
    <property type="molecule type" value="Genomic_DNA"/>
</dbReference>
<dbReference type="Pfam" id="PF07714">
    <property type="entry name" value="PK_Tyr_Ser-Thr"/>
    <property type="match status" value="1"/>
</dbReference>
<proteinExistence type="inferred from homology"/>
<organism evidence="4 5">
    <name type="scientific">Actinomortierella ambigua</name>
    <dbReference type="NCBI Taxonomy" id="1343610"/>
    <lineage>
        <taxon>Eukaryota</taxon>
        <taxon>Fungi</taxon>
        <taxon>Fungi incertae sedis</taxon>
        <taxon>Mucoromycota</taxon>
        <taxon>Mortierellomycotina</taxon>
        <taxon>Mortierellomycetes</taxon>
        <taxon>Mortierellales</taxon>
        <taxon>Mortierellaceae</taxon>
        <taxon>Actinomortierella</taxon>
    </lineage>
</organism>
<dbReference type="GO" id="GO:0005524">
    <property type="term" value="F:ATP binding"/>
    <property type="evidence" value="ECO:0007669"/>
    <property type="project" value="UniProtKB-UniRule"/>
</dbReference>
<dbReference type="GO" id="GO:0004672">
    <property type="term" value="F:protein kinase activity"/>
    <property type="evidence" value="ECO:0007669"/>
    <property type="project" value="InterPro"/>
</dbReference>
<feature type="domain" description="Protein kinase" evidence="3">
    <location>
        <begin position="12"/>
        <end position="275"/>
    </location>
</feature>
<dbReference type="InterPro" id="IPR006597">
    <property type="entry name" value="Sel1-like"/>
</dbReference>
<dbReference type="InterPro" id="IPR001245">
    <property type="entry name" value="Ser-Thr/Tyr_kinase_cat_dom"/>
</dbReference>
<dbReference type="OrthoDB" id="4062651at2759"/>
<dbReference type="PANTHER" id="PTHR11102:SF160">
    <property type="entry name" value="ERAD-ASSOCIATED E3 UBIQUITIN-PROTEIN LIGASE COMPONENT HRD3"/>
    <property type="match status" value="1"/>
</dbReference>
<keyword evidence="5" id="KW-1185">Reference proteome</keyword>
<dbReference type="PANTHER" id="PTHR11102">
    <property type="entry name" value="SEL-1-LIKE PROTEIN"/>
    <property type="match status" value="1"/>
</dbReference>
<protein>
    <recommendedName>
        <fullName evidence="3">Protein kinase domain-containing protein</fullName>
    </recommendedName>
</protein>
<dbReference type="PROSITE" id="PS00107">
    <property type="entry name" value="PROTEIN_KINASE_ATP"/>
    <property type="match status" value="1"/>
</dbReference>
<accession>A0A9P6Q6X5</accession>
<dbReference type="AlphaFoldDB" id="A0A9P6Q6X5"/>
<dbReference type="SUPFAM" id="SSF56112">
    <property type="entry name" value="Protein kinase-like (PK-like)"/>
    <property type="match status" value="1"/>
</dbReference>
<dbReference type="InterPro" id="IPR017441">
    <property type="entry name" value="Protein_kinase_ATP_BS"/>
</dbReference>
<dbReference type="Pfam" id="PF08238">
    <property type="entry name" value="Sel1"/>
    <property type="match status" value="13"/>
</dbReference>
<dbReference type="SMART" id="SM00671">
    <property type="entry name" value="SEL1"/>
    <property type="match status" value="11"/>
</dbReference>
<dbReference type="InterPro" id="IPR011990">
    <property type="entry name" value="TPR-like_helical_dom_sf"/>
</dbReference>